<evidence type="ECO:0000313" key="3">
    <source>
        <dbReference type="Proteomes" id="UP000799539"/>
    </source>
</evidence>
<proteinExistence type="predicted"/>
<protein>
    <submittedName>
        <fullName evidence="2">Uncharacterized protein</fullName>
    </submittedName>
</protein>
<sequence length="473" mass="53110">MRLVRRDSAPEIRSCMQSDSTSSSARYWTGNQQAFWIWVPHTSRDPCPTTLHSMTTSVMETCPRAEALGCLDKVAWILIGQLLESLFLGQCITQALIKFLKLAIKVRNKDLYFMACVDGKLAKNWFSAAAYRNGLETWARKKLLEVLLNVQLCRRHMMMTRPKAGHRGQGWSTRPLEYCSECIARTYFGEWLAEQITCYAYKVPDQSKEAAQAEKETLEDVLTRLQGFATTAMPCQIFGQSSNAHKTLANDIGLQGDSAAVKDIKSRLDICVMEAATVIQQAFKMSKTEMTEETFPTLSQASKVPRKDKRGKLTSSPSAGVKTPVATTLPAAIHPAQPTTVPTHSFTPAQQPPSKQKLPATNLSPPSSNHKSRDLRDPPEKDPSWKKLLVNFAETFNRTDDLDEARLPQDLLDAIDGPRHERWSLWASPRRRCCGVKKAAMELFEGHQCAKVNVSAIFQRDDGMGGEDWRMKW</sequence>
<dbReference type="AlphaFoldDB" id="A0A6A6EY34"/>
<dbReference type="Proteomes" id="UP000799539">
    <property type="component" value="Unassembled WGS sequence"/>
</dbReference>
<evidence type="ECO:0000256" key="1">
    <source>
        <dbReference type="SAM" id="MobiDB-lite"/>
    </source>
</evidence>
<accession>A0A6A6EY34</accession>
<feature type="compositionally biased region" description="Polar residues" evidence="1">
    <location>
        <begin position="337"/>
        <end position="369"/>
    </location>
</feature>
<organism evidence="2 3">
    <name type="scientific">Cercospora zeae-maydis SCOH1-5</name>
    <dbReference type="NCBI Taxonomy" id="717836"/>
    <lineage>
        <taxon>Eukaryota</taxon>
        <taxon>Fungi</taxon>
        <taxon>Dikarya</taxon>
        <taxon>Ascomycota</taxon>
        <taxon>Pezizomycotina</taxon>
        <taxon>Dothideomycetes</taxon>
        <taxon>Dothideomycetidae</taxon>
        <taxon>Mycosphaerellales</taxon>
        <taxon>Mycosphaerellaceae</taxon>
        <taxon>Cercospora</taxon>
    </lineage>
</organism>
<name>A0A6A6EY34_9PEZI</name>
<feature type="compositionally biased region" description="Basic and acidic residues" evidence="1">
    <location>
        <begin position="371"/>
        <end position="383"/>
    </location>
</feature>
<dbReference type="EMBL" id="ML992717">
    <property type="protein sequence ID" value="KAF2206615.1"/>
    <property type="molecule type" value="Genomic_DNA"/>
</dbReference>
<keyword evidence="3" id="KW-1185">Reference proteome</keyword>
<dbReference type="OrthoDB" id="3647972at2759"/>
<reference evidence="2" key="1">
    <citation type="journal article" date="2020" name="Stud. Mycol.">
        <title>101 Dothideomycetes genomes: a test case for predicting lifestyles and emergence of pathogens.</title>
        <authorList>
            <person name="Haridas S."/>
            <person name="Albert R."/>
            <person name="Binder M."/>
            <person name="Bloem J."/>
            <person name="Labutti K."/>
            <person name="Salamov A."/>
            <person name="Andreopoulos B."/>
            <person name="Baker S."/>
            <person name="Barry K."/>
            <person name="Bills G."/>
            <person name="Bluhm B."/>
            <person name="Cannon C."/>
            <person name="Castanera R."/>
            <person name="Culley D."/>
            <person name="Daum C."/>
            <person name="Ezra D."/>
            <person name="Gonzalez J."/>
            <person name="Henrissat B."/>
            <person name="Kuo A."/>
            <person name="Liang C."/>
            <person name="Lipzen A."/>
            <person name="Lutzoni F."/>
            <person name="Magnuson J."/>
            <person name="Mondo S."/>
            <person name="Nolan M."/>
            <person name="Ohm R."/>
            <person name="Pangilinan J."/>
            <person name="Park H.-J."/>
            <person name="Ramirez L."/>
            <person name="Alfaro M."/>
            <person name="Sun H."/>
            <person name="Tritt A."/>
            <person name="Yoshinaga Y."/>
            <person name="Zwiers L.-H."/>
            <person name="Turgeon B."/>
            <person name="Goodwin S."/>
            <person name="Spatafora J."/>
            <person name="Crous P."/>
            <person name="Grigoriev I."/>
        </authorList>
    </citation>
    <scope>NUCLEOTIDE SEQUENCE</scope>
    <source>
        <strain evidence="2">SCOH1-5</strain>
    </source>
</reference>
<feature type="region of interest" description="Disordered" evidence="1">
    <location>
        <begin position="289"/>
        <end position="383"/>
    </location>
</feature>
<evidence type="ECO:0000313" key="2">
    <source>
        <dbReference type="EMBL" id="KAF2206615.1"/>
    </source>
</evidence>
<gene>
    <name evidence="2" type="ORF">CERZMDRAFT_103278</name>
</gene>